<accession>A0A927CHQ5</accession>
<evidence type="ECO:0000256" key="3">
    <source>
        <dbReference type="ARBA" id="ARBA00023163"/>
    </source>
</evidence>
<dbReference type="SUPFAM" id="SSF46689">
    <property type="entry name" value="Homeodomain-like"/>
    <property type="match status" value="1"/>
</dbReference>
<dbReference type="InterPro" id="IPR014710">
    <property type="entry name" value="RmlC-like_jellyroll"/>
</dbReference>
<keyword evidence="1" id="KW-0805">Transcription regulation</keyword>
<evidence type="ECO:0000256" key="2">
    <source>
        <dbReference type="ARBA" id="ARBA00023125"/>
    </source>
</evidence>
<evidence type="ECO:0000256" key="1">
    <source>
        <dbReference type="ARBA" id="ARBA00023015"/>
    </source>
</evidence>
<evidence type="ECO:0000256" key="4">
    <source>
        <dbReference type="SAM" id="MobiDB-lite"/>
    </source>
</evidence>
<dbReference type="Pfam" id="PF07883">
    <property type="entry name" value="Cupin_2"/>
    <property type="match status" value="1"/>
</dbReference>
<dbReference type="Gene3D" id="1.10.10.60">
    <property type="entry name" value="Homeodomain-like"/>
    <property type="match status" value="2"/>
</dbReference>
<feature type="domain" description="HTH araC/xylS-type" evidence="5">
    <location>
        <begin position="201"/>
        <end position="299"/>
    </location>
</feature>
<dbReference type="Pfam" id="PF12833">
    <property type="entry name" value="HTH_18"/>
    <property type="match status" value="1"/>
</dbReference>
<dbReference type="InterPro" id="IPR020449">
    <property type="entry name" value="Tscrpt_reg_AraC-type_HTH"/>
</dbReference>
<dbReference type="AlphaFoldDB" id="A0A927CHQ5"/>
<protein>
    <submittedName>
        <fullName evidence="6">Helix-turn-helix transcriptional regulator</fullName>
    </submittedName>
</protein>
<dbReference type="InterPro" id="IPR037923">
    <property type="entry name" value="HTH-like"/>
</dbReference>
<comment type="caution">
    <text evidence="6">The sequence shown here is derived from an EMBL/GenBank/DDBJ whole genome shotgun (WGS) entry which is preliminary data.</text>
</comment>
<dbReference type="PROSITE" id="PS01124">
    <property type="entry name" value="HTH_ARAC_FAMILY_2"/>
    <property type="match status" value="1"/>
</dbReference>
<dbReference type="InterPro" id="IPR013096">
    <property type="entry name" value="Cupin_2"/>
</dbReference>
<dbReference type="GO" id="GO:0003700">
    <property type="term" value="F:DNA-binding transcription factor activity"/>
    <property type="evidence" value="ECO:0007669"/>
    <property type="project" value="InterPro"/>
</dbReference>
<proteinExistence type="predicted"/>
<dbReference type="SMART" id="SM00342">
    <property type="entry name" value="HTH_ARAC"/>
    <property type="match status" value="1"/>
</dbReference>
<dbReference type="InterPro" id="IPR009057">
    <property type="entry name" value="Homeodomain-like_sf"/>
</dbReference>
<dbReference type="PANTHER" id="PTHR43280">
    <property type="entry name" value="ARAC-FAMILY TRANSCRIPTIONAL REGULATOR"/>
    <property type="match status" value="1"/>
</dbReference>
<evidence type="ECO:0000259" key="5">
    <source>
        <dbReference type="PROSITE" id="PS01124"/>
    </source>
</evidence>
<name>A0A927CHQ5_9BACL</name>
<dbReference type="SUPFAM" id="SSF51215">
    <property type="entry name" value="Regulatory protein AraC"/>
    <property type="match status" value="1"/>
</dbReference>
<dbReference type="PRINTS" id="PR00032">
    <property type="entry name" value="HTHARAC"/>
</dbReference>
<feature type="compositionally biased region" description="Polar residues" evidence="4">
    <location>
        <begin position="300"/>
        <end position="317"/>
    </location>
</feature>
<evidence type="ECO:0000313" key="7">
    <source>
        <dbReference type="Proteomes" id="UP000639396"/>
    </source>
</evidence>
<dbReference type="Proteomes" id="UP000639396">
    <property type="component" value="Unassembled WGS sequence"/>
</dbReference>
<keyword evidence="2" id="KW-0238">DNA-binding</keyword>
<organism evidence="6 7">
    <name type="scientific">Paenibacillus oceani</name>
    <dbReference type="NCBI Taxonomy" id="2772510"/>
    <lineage>
        <taxon>Bacteria</taxon>
        <taxon>Bacillati</taxon>
        <taxon>Bacillota</taxon>
        <taxon>Bacilli</taxon>
        <taxon>Bacillales</taxon>
        <taxon>Paenibacillaceae</taxon>
        <taxon>Paenibacillus</taxon>
    </lineage>
</organism>
<evidence type="ECO:0000313" key="6">
    <source>
        <dbReference type="EMBL" id="MBD2866141.1"/>
    </source>
</evidence>
<keyword evidence="3" id="KW-0804">Transcription</keyword>
<keyword evidence="7" id="KW-1185">Reference proteome</keyword>
<dbReference type="RefSeq" id="WP_190931760.1">
    <property type="nucleotide sequence ID" value="NZ_JACXJA010000053.1"/>
</dbReference>
<feature type="region of interest" description="Disordered" evidence="4">
    <location>
        <begin position="300"/>
        <end position="325"/>
    </location>
</feature>
<dbReference type="PANTHER" id="PTHR43280:SF10">
    <property type="entry name" value="REGULATORY PROTEIN POCR"/>
    <property type="match status" value="1"/>
</dbReference>
<dbReference type="Gene3D" id="2.60.120.10">
    <property type="entry name" value="Jelly Rolls"/>
    <property type="match status" value="1"/>
</dbReference>
<dbReference type="EMBL" id="JACXJA010000053">
    <property type="protein sequence ID" value="MBD2866141.1"/>
    <property type="molecule type" value="Genomic_DNA"/>
</dbReference>
<sequence length="325" mass="37276">MTETAKERVIEGRSRYELQREFSIDRLYTFHYYELSKSFYSTGEKHDFWEMLYVDKGALELFLDGCRIELTQGDLIFYEPNAFHSGGAKTATNVMIVTFDASAPCMSQLGNRLFRLEKDELYILTELLKEGFEAFDPPIDTLFYPQLGTNKQAPFGCEHMIIAYLELFLIKLLRRVNAVAPAGALKALMAAGENQKGKLIEDIVGYMKRNVAANLTLDEISEQFFISKTQLKVLFKQAMGIGIMHYFSLLKIDEAKEAIREESYNYTEIAQKLGYSSVHYFSKCFKRATGMTPTEYAKTVQSNIRRKQPSGSRQLSDFSERGEHM</sequence>
<dbReference type="InterPro" id="IPR018060">
    <property type="entry name" value="HTH_AraC"/>
</dbReference>
<reference evidence="6" key="1">
    <citation type="submission" date="2020-09" db="EMBL/GenBank/DDBJ databases">
        <title>A novel bacterium of genus Paenibacillus, isolated from South China Sea.</title>
        <authorList>
            <person name="Huang H."/>
            <person name="Mo K."/>
            <person name="Hu Y."/>
        </authorList>
    </citation>
    <scope>NUCLEOTIDE SEQUENCE</scope>
    <source>
        <strain evidence="6">IB182363</strain>
    </source>
</reference>
<dbReference type="GO" id="GO:0043565">
    <property type="term" value="F:sequence-specific DNA binding"/>
    <property type="evidence" value="ECO:0007669"/>
    <property type="project" value="InterPro"/>
</dbReference>
<gene>
    <name evidence="6" type="ORF">IDH45_29625</name>
</gene>